<evidence type="ECO:0000313" key="2">
    <source>
        <dbReference type="EMBL" id="PTB40665.1"/>
    </source>
</evidence>
<reference evidence="2 3" key="1">
    <citation type="submission" date="2016-07" db="EMBL/GenBank/DDBJ databases">
        <title>Multiple horizontal gene transfer events from other fungi enriched the ability of initially mycotrophic Trichoderma (Ascomycota) to feed on dead plant biomass.</title>
        <authorList>
            <consortium name="DOE Joint Genome Institute"/>
            <person name="Aerts A."/>
            <person name="Atanasova L."/>
            <person name="Chenthamara K."/>
            <person name="Zhang J."/>
            <person name="Grujic M."/>
            <person name="Henrissat B."/>
            <person name="Kuo A."/>
            <person name="Salamov A."/>
            <person name="Lipzen A."/>
            <person name="Labutti K."/>
            <person name="Barry K."/>
            <person name="Miao Y."/>
            <person name="Rahimi M.J."/>
            <person name="Shen Q."/>
            <person name="Grigoriev I.V."/>
            <person name="Kubicek C.P."/>
            <person name="Druzhinina I.S."/>
        </authorList>
    </citation>
    <scope>NUCLEOTIDE SEQUENCE [LARGE SCALE GENOMIC DNA]</scope>
    <source>
        <strain evidence="2 3">CBS 433.97</strain>
    </source>
</reference>
<evidence type="ECO:0000259" key="1">
    <source>
        <dbReference type="Pfam" id="PF06985"/>
    </source>
</evidence>
<feature type="non-terminal residue" evidence="2">
    <location>
        <position position="423"/>
    </location>
</feature>
<proteinExistence type="predicted"/>
<dbReference type="OrthoDB" id="3557394at2759"/>
<keyword evidence="3" id="KW-1185">Reference proteome</keyword>
<name>A0A2T3Z7A4_TRIA4</name>
<dbReference type="EMBL" id="KZ679262">
    <property type="protein sequence ID" value="PTB40665.1"/>
    <property type="molecule type" value="Genomic_DNA"/>
</dbReference>
<gene>
    <name evidence="2" type="ORF">M441DRAFT_140035</name>
</gene>
<accession>A0A2T3Z7A4</accession>
<dbReference type="STRING" id="1042311.A0A2T3Z7A4"/>
<protein>
    <recommendedName>
        <fullName evidence="1">Heterokaryon incompatibility domain-containing protein</fullName>
    </recommendedName>
</protein>
<dbReference type="PANTHER" id="PTHR24148:SF64">
    <property type="entry name" value="HETEROKARYON INCOMPATIBILITY DOMAIN-CONTAINING PROTEIN"/>
    <property type="match status" value="1"/>
</dbReference>
<dbReference type="Proteomes" id="UP000240493">
    <property type="component" value="Unassembled WGS sequence"/>
</dbReference>
<organism evidence="2 3">
    <name type="scientific">Trichoderma asperellum (strain ATCC 204424 / CBS 433.97 / NBRC 101777)</name>
    <dbReference type="NCBI Taxonomy" id="1042311"/>
    <lineage>
        <taxon>Eukaryota</taxon>
        <taxon>Fungi</taxon>
        <taxon>Dikarya</taxon>
        <taxon>Ascomycota</taxon>
        <taxon>Pezizomycotina</taxon>
        <taxon>Sordariomycetes</taxon>
        <taxon>Hypocreomycetidae</taxon>
        <taxon>Hypocreales</taxon>
        <taxon>Hypocreaceae</taxon>
        <taxon>Trichoderma</taxon>
    </lineage>
</organism>
<dbReference type="InterPro" id="IPR052895">
    <property type="entry name" value="HetReg/Transcr_Mod"/>
</dbReference>
<dbReference type="InterPro" id="IPR010730">
    <property type="entry name" value="HET"/>
</dbReference>
<evidence type="ECO:0000313" key="3">
    <source>
        <dbReference type="Proteomes" id="UP000240493"/>
    </source>
</evidence>
<sequence length="423" mass="48577">MIGSISSIELRNRERYPDEDDLAKKPDAFRLITLIRGRWNDKILCTLNVYYRNQGKYPSYKALSYVWGRGRRDPPKILVNGFAVKVTNNLEMALRHLREEDDDIVLWVDALCINQNSTAERSSQVSQMRSIYSMASQVIIFLGDGSDYSTAKPRSGKPPRPRQKFGLKDANVSFARQIIDIWKTSALKEPVQASEMFAFLTIIVEFSDSTTLFKLLADIPKAHLAALFEAMRCTLLLPWWDRIWVVQEAVVAKNLTVRYSNVEVSWEFLVEVAKAPSRWGTSSVRDPSPIPADDLKVFKLFSRVSDLNRFRNDWKYLHEVDLLSLLRYFGHRKASDNRDRVYALLGLCNNGTTIRPDYQLNDTEVYIAPVLENIKLTKSLSILCGDQSRKGSQNLPSWVPDWSSVQDENDRQRATLYSLYNAC</sequence>
<dbReference type="PANTHER" id="PTHR24148">
    <property type="entry name" value="ANKYRIN REPEAT DOMAIN-CONTAINING PROTEIN 39 HOMOLOG-RELATED"/>
    <property type="match status" value="1"/>
</dbReference>
<feature type="domain" description="Heterokaryon incompatibility" evidence="1">
    <location>
        <begin position="60"/>
        <end position="248"/>
    </location>
</feature>
<dbReference type="AlphaFoldDB" id="A0A2T3Z7A4"/>
<dbReference type="Pfam" id="PF06985">
    <property type="entry name" value="HET"/>
    <property type="match status" value="1"/>
</dbReference>